<dbReference type="GO" id="GO:0005615">
    <property type="term" value="C:extracellular space"/>
    <property type="evidence" value="ECO:0007669"/>
    <property type="project" value="TreeGrafter"/>
</dbReference>
<dbReference type="Proteomes" id="UP000694546">
    <property type="component" value="Chromosome 11"/>
</dbReference>
<dbReference type="Pfam" id="PF00322">
    <property type="entry name" value="Endothelin"/>
    <property type="match status" value="1"/>
</dbReference>
<evidence type="ECO:0000259" key="7">
    <source>
        <dbReference type="SMART" id="SM00272"/>
    </source>
</evidence>
<proteinExistence type="inferred from homology"/>
<dbReference type="GO" id="GO:0005179">
    <property type="term" value="F:hormone activity"/>
    <property type="evidence" value="ECO:0007669"/>
    <property type="project" value="TreeGrafter"/>
</dbReference>
<dbReference type="PRINTS" id="PR00365">
    <property type="entry name" value="ENDOTHELIN"/>
</dbReference>
<dbReference type="GO" id="GO:0006874">
    <property type="term" value="P:intracellular calcium ion homeostasis"/>
    <property type="evidence" value="ECO:0007669"/>
    <property type="project" value="TreeGrafter"/>
</dbReference>
<evidence type="ECO:0000256" key="4">
    <source>
        <dbReference type="ARBA" id="ARBA00022858"/>
    </source>
</evidence>
<keyword evidence="9" id="KW-1185">Reference proteome</keyword>
<reference evidence="8" key="2">
    <citation type="submission" date="2025-09" db="UniProtKB">
        <authorList>
            <consortium name="Ensembl"/>
        </authorList>
    </citation>
    <scope>IDENTIFICATION</scope>
</reference>
<dbReference type="Ensembl" id="ENSGMOT00000074037.1">
    <property type="protein sequence ID" value="ENSGMOP00000039226.1"/>
    <property type="gene ID" value="ENSGMOG00000036739.1"/>
</dbReference>
<dbReference type="PANTHER" id="PTHR13874:SF9">
    <property type="entry name" value="ENDOTHELIN-2"/>
    <property type="match status" value="1"/>
</dbReference>
<keyword evidence="5" id="KW-0839">Vasoconstrictor</keyword>
<dbReference type="AlphaFoldDB" id="A0A8C5AYJ8"/>
<evidence type="ECO:0000256" key="3">
    <source>
        <dbReference type="ARBA" id="ARBA00022525"/>
    </source>
</evidence>
<keyword evidence="3" id="KW-0964">Secreted</keyword>
<evidence type="ECO:0000256" key="1">
    <source>
        <dbReference type="ARBA" id="ARBA00004613"/>
    </source>
</evidence>
<keyword evidence="6" id="KW-0472">Membrane</keyword>
<keyword evidence="4" id="KW-0838">Vasoactive</keyword>
<dbReference type="InterPro" id="IPR019764">
    <property type="entry name" value="Endothelin_toxin_CS"/>
</dbReference>
<keyword evidence="6" id="KW-1133">Transmembrane helix</keyword>
<evidence type="ECO:0000313" key="8">
    <source>
        <dbReference type="Ensembl" id="ENSGMOP00000039226.1"/>
    </source>
</evidence>
<name>A0A8C5AYJ8_GADMO</name>
<comment type="similarity">
    <text evidence="2">Belongs to the endothelin/sarafotoxin family.</text>
</comment>
<evidence type="ECO:0000256" key="2">
    <source>
        <dbReference type="ARBA" id="ARBA00010959"/>
    </source>
</evidence>
<organism evidence="8 9">
    <name type="scientific">Gadus morhua</name>
    <name type="common">Atlantic cod</name>
    <dbReference type="NCBI Taxonomy" id="8049"/>
    <lineage>
        <taxon>Eukaryota</taxon>
        <taxon>Metazoa</taxon>
        <taxon>Chordata</taxon>
        <taxon>Craniata</taxon>
        <taxon>Vertebrata</taxon>
        <taxon>Euteleostomi</taxon>
        <taxon>Actinopterygii</taxon>
        <taxon>Neopterygii</taxon>
        <taxon>Teleostei</taxon>
        <taxon>Neoteleostei</taxon>
        <taxon>Acanthomorphata</taxon>
        <taxon>Zeiogadaria</taxon>
        <taxon>Gadariae</taxon>
        <taxon>Gadiformes</taxon>
        <taxon>Gadoidei</taxon>
        <taxon>Gadidae</taxon>
        <taxon>Gadus</taxon>
    </lineage>
</organism>
<dbReference type="InterPro" id="IPR020475">
    <property type="entry name" value="Endothelin"/>
</dbReference>
<dbReference type="InterPro" id="IPR001928">
    <property type="entry name" value="Endothln-like_toxin"/>
</dbReference>
<accession>A0A8C5AYJ8</accession>
<dbReference type="GeneTree" id="ENSGT00950000183053"/>
<dbReference type="GO" id="GO:0019229">
    <property type="term" value="P:regulation of vasoconstriction"/>
    <property type="evidence" value="ECO:0007669"/>
    <property type="project" value="InterPro"/>
</dbReference>
<dbReference type="GO" id="GO:0031708">
    <property type="term" value="F:endothelin B receptor binding"/>
    <property type="evidence" value="ECO:0007669"/>
    <property type="project" value="TreeGrafter"/>
</dbReference>
<evidence type="ECO:0000256" key="6">
    <source>
        <dbReference type="SAM" id="Phobius"/>
    </source>
</evidence>
<comment type="subcellular location">
    <subcellularLocation>
        <location evidence="1">Secreted</location>
    </subcellularLocation>
</comment>
<dbReference type="SMART" id="SM00272">
    <property type="entry name" value="END"/>
    <property type="match status" value="2"/>
</dbReference>
<feature type="domain" description="Endothelin-like toxin" evidence="7">
    <location>
        <begin position="83"/>
        <end position="104"/>
    </location>
</feature>
<dbReference type="GO" id="GO:0014826">
    <property type="term" value="P:vein smooth muscle contraction"/>
    <property type="evidence" value="ECO:0007669"/>
    <property type="project" value="TreeGrafter"/>
</dbReference>
<reference evidence="8" key="1">
    <citation type="submission" date="2025-08" db="UniProtKB">
        <authorList>
            <consortium name="Ensembl"/>
        </authorList>
    </citation>
    <scope>IDENTIFICATION</scope>
</reference>
<evidence type="ECO:0000313" key="9">
    <source>
        <dbReference type="Proteomes" id="UP000694546"/>
    </source>
</evidence>
<dbReference type="GO" id="GO:0003100">
    <property type="term" value="P:regulation of systemic arterial blood pressure by endothelin"/>
    <property type="evidence" value="ECO:0007669"/>
    <property type="project" value="TreeGrafter"/>
</dbReference>
<sequence length="136" mass="15432">MNSLSVFRVSLYDFIIVEIILTNEISGEVISHHRTRRCSCNSRQDSECHYFCHLDIIWINTQSKTTLYGLGSSVARRRRAAGRCFCASPTDRTCSRFCLGQNIPNTGINQYIFIVISKYLISLGLNVCIFIISLAN</sequence>
<protein>
    <recommendedName>
        <fullName evidence="7">Endothelin-like toxin domain-containing protein</fullName>
    </recommendedName>
</protein>
<evidence type="ECO:0000256" key="5">
    <source>
        <dbReference type="ARBA" id="ARBA00023322"/>
    </source>
</evidence>
<feature type="domain" description="Endothelin-like toxin" evidence="7">
    <location>
        <begin position="37"/>
        <end position="58"/>
    </location>
</feature>
<feature type="transmembrane region" description="Helical" evidence="6">
    <location>
        <begin position="111"/>
        <end position="135"/>
    </location>
</feature>
<dbReference type="PANTHER" id="PTHR13874">
    <property type="entry name" value="ENDOTHELIN"/>
    <property type="match status" value="1"/>
</dbReference>
<keyword evidence="6" id="KW-0812">Transmembrane</keyword>
<dbReference type="PROSITE" id="PS00270">
    <property type="entry name" value="ENDOTHELIN"/>
    <property type="match status" value="2"/>
</dbReference>